<feature type="transmembrane region" description="Helical" evidence="6">
    <location>
        <begin position="191"/>
        <end position="213"/>
    </location>
</feature>
<protein>
    <recommendedName>
        <fullName evidence="3">Probable multidrug resistance protein NorM</fullName>
    </recommendedName>
    <alternativeName>
        <fullName evidence="5">Multidrug-efflux transporter</fullName>
    </alternativeName>
</protein>
<comment type="caution">
    <text evidence="7">The sequence shown here is derived from an EMBL/GenBank/DDBJ whole genome shotgun (WGS) entry which is preliminary data.</text>
</comment>
<evidence type="ECO:0000313" key="7">
    <source>
        <dbReference type="EMBL" id="TGA96221.1"/>
    </source>
</evidence>
<evidence type="ECO:0000256" key="5">
    <source>
        <dbReference type="ARBA" id="ARBA00031636"/>
    </source>
</evidence>
<sequence length="440" mass="48406">MATSFQTYVKSLNQLAIPLIANSIFGLSIELVDQAMIAHLSVAAYASVGAIGNFLYTIGGIIGAVAITLNIYGSKAIGEKQKSRYLNYLSSSLLLDVLLGVGLGIFCFIGKDLLLIRLYGFSGISLQDGNDYLSLMSGYFFLQLVIFTLTNCLKINKNTKWILIVSTTTTLLHTCLNYLLIFGVFGYRGLGVSGAAISSTITLCLDAGAYAFLLRNDIKSALHFPPAETVFILLRSLPLMGQELLEGSVFIIILNALLAHISPLILSGYLLISQILQIGLVPTFMYSSALLTLVSESNGARNQSDLKDFPRTAGILAMILFCFIGILFYSLRVPIASLITNDTRLIRYSANIFLILWLANVFRPLFEIYKSALQSVGQSRCVLKLTCVVNTITLVLMIILIEYLKLYGVAIGLLFNYFVIFLLLNLNYSRYLSRQITLNS</sequence>
<dbReference type="AlphaFoldDB" id="A0A4Z0GHM1"/>
<gene>
    <name evidence="7" type="ORF">E4665_16180</name>
</gene>
<feature type="transmembrane region" description="Helical" evidence="6">
    <location>
        <begin position="271"/>
        <end position="294"/>
    </location>
</feature>
<comment type="function">
    <text evidence="1">Multidrug efflux pump.</text>
</comment>
<feature type="transmembrane region" description="Helical" evidence="6">
    <location>
        <begin position="315"/>
        <end position="339"/>
    </location>
</feature>
<keyword evidence="6" id="KW-0812">Transmembrane</keyword>
<dbReference type="EMBL" id="SRJD01000028">
    <property type="protein sequence ID" value="TGA96221.1"/>
    <property type="molecule type" value="Genomic_DNA"/>
</dbReference>
<organism evidence="7 8">
    <name type="scientific">Sporolactobacillus shoreae</name>
    <dbReference type="NCBI Taxonomy" id="1465501"/>
    <lineage>
        <taxon>Bacteria</taxon>
        <taxon>Bacillati</taxon>
        <taxon>Bacillota</taxon>
        <taxon>Bacilli</taxon>
        <taxon>Bacillales</taxon>
        <taxon>Sporolactobacillaceae</taxon>
        <taxon>Sporolactobacillus</taxon>
    </lineage>
</organism>
<feature type="transmembrane region" description="Helical" evidence="6">
    <location>
        <begin position="161"/>
        <end position="185"/>
    </location>
</feature>
<proteinExistence type="inferred from homology"/>
<evidence type="ECO:0000256" key="3">
    <source>
        <dbReference type="ARBA" id="ARBA00020268"/>
    </source>
</evidence>
<feature type="transmembrane region" description="Helical" evidence="6">
    <location>
        <begin position="407"/>
        <end position="426"/>
    </location>
</feature>
<feature type="transmembrane region" description="Helical" evidence="6">
    <location>
        <begin position="244"/>
        <end position="265"/>
    </location>
</feature>
<dbReference type="InterPro" id="IPR002528">
    <property type="entry name" value="MATE_fam"/>
</dbReference>
<dbReference type="PANTHER" id="PTHR43298:SF2">
    <property type="entry name" value="FMN_FAD EXPORTER YEEO-RELATED"/>
    <property type="match status" value="1"/>
</dbReference>
<feature type="transmembrane region" description="Helical" evidence="6">
    <location>
        <begin position="93"/>
        <end position="120"/>
    </location>
</feature>
<keyword evidence="4" id="KW-0813">Transport</keyword>
<dbReference type="Pfam" id="PF01554">
    <property type="entry name" value="MatE"/>
    <property type="match status" value="2"/>
</dbReference>
<evidence type="ECO:0000256" key="6">
    <source>
        <dbReference type="SAM" id="Phobius"/>
    </source>
</evidence>
<evidence type="ECO:0000313" key="8">
    <source>
        <dbReference type="Proteomes" id="UP000298347"/>
    </source>
</evidence>
<dbReference type="GO" id="GO:0015297">
    <property type="term" value="F:antiporter activity"/>
    <property type="evidence" value="ECO:0007669"/>
    <property type="project" value="InterPro"/>
</dbReference>
<keyword evidence="6" id="KW-0472">Membrane</keyword>
<dbReference type="OrthoDB" id="9806302at2"/>
<dbReference type="InterPro" id="IPR050222">
    <property type="entry name" value="MATE_MdtK"/>
</dbReference>
<feature type="transmembrane region" description="Helical" evidence="6">
    <location>
        <begin position="44"/>
        <end position="72"/>
    </location>
</feature>
<dbReference type="GO" id="GO:0005886">
    <property type="term" value="C:plasma membrane"/>
    <property type="evidence" value="ECO:0007669"/>
    <property type="project" value="TreeGrafter"/>
</dbReference>
<name>A0A4Z0GHM1_9BACL</name>
<keyword evidence="8" id="KW-1185">Reference proteome</keyword>
<feature type="transmembrane region" description="Helical" evidence="6">
    <location>
        <begin position="345"/>
        <end position="362"/>
    </location>
</feature>
<evidence type="ECO:0000256" key="1">
    <source>
        <dbReference type="ARBA" id="ARBA00003408"/>
    </source>
</evidence>
<dbReference type="RefSeq" id="WP_135349839.1">
    <property type="nucleotide sequence ID" value="NZ_SRJD01000028.1"/>
</dbReference>
<keyword evidence="6" id="KW-1133">Transmembrane helix</keyword>
<dbReference type="GO" id="GO:0042910">
    <property type="term" value="F:xenobiotic transmembrane transporter activity"/>
    <property type="evidence" value="ECO:0007669"/>
    <property type="project" value="InterPro"/>
</dbReference>
<feature type="transmembrane region" description="Helical" evidence="6">
    <location>
        <begin position="132"/>
        <end position="149"/>
    </location>
</feature>
<evidence type="ECO:0000256" key="2">
    <source>
        <dbReference type="ARBA" id="ARBA00010199"/>
    </source>
</evidence>
<feature type="transmembrane region" description="Helical" evidence="6">
    <location>
        <begin position="12"/>
        <end position="32"/>
    </location>
</feature>
<dbReference type="Proteomes" id="UP000298347">
    <property type="component" value="Unassembled WGS sequence"/>
</dbReference>
<accession>A0A4Z0GHM1</accession>
<feature type="transmembrane region" description="Helical" evidence="6">
    <location>
        <begin position="382"/>
        <end position="401"/>
    </location>
</feature>
<evidence type="ECO:0000256" key="4">
    <source>
        <dbReference type="ARBA" id="ARBA00022448"/>
    </source>
</evidence>
<dbReference type="PANTHER" id="PTHR43298">
    <property type="entry name" value="MULTIDRUG RESISTANCE PROTEIN NORM-RELATED"/>
    <property type="match status" value="1"/>
</dbReference>
<comment type="similarity">
    <text evidence="2">Belongs to the multi antimicrobial extrusion (MATE) (TC 2.A.66.1) family.</text>
</comment>
<reference evidence="7 8" key="1">
    <citation type="journal article" date="2015" name="Int. J. Syst. Evol. Microbiol.">
        <title>Sporolactobacillus shoreae sp. nov. and Sporolactobacillus spathodeae sp. nov., two spore-forming lactic acid bacteria isolated from tree barks in Thailand.</title>
        <authorList>
            <person name="Thamacharoensuk T."/>
            <person name="Kitahara M."/>
            <person name="Ohkuma M."/>
            <person name="Thongchul N."/>
            <person name="Tanasupawat S."/>
        </authorList>
    </citation>
    <scope>NUCLEOTIDE SEQUENCE [LARGE SCALE GENOMIC DNA]</scope>
    <source>
        <strain evidence="7 8">BK92</strain>
    </source>
</reference>